<dbReference type="GO" id="GO:0046539">
    <property type="term" value="F:histamine N-methyltransferase activity"/>
    <property type="evidence" value="ECO:0007669"/>
    <property type="project" value="UniProtKB-EC"/>
</dbReference>
<dbReference type="InterPro" id="IPR029063">
    <property type="entry name" value="SAM-dependent_MTases_sf"/>
</dbReference>
<dbReference type="EMBL" id="AUZX01005984">
    <property type="protein sequence ID" value="EQD65892.1"/>
    <property type="molecule type" value="Genomic_DNA"/>
</dbReference>
<dbReference type="PANTHER" id="PTHR45445">
    <property type="match status" value="1"/>
</dbReference>
<dbReference type="AlphaFoldDB" id="T1B7L6"/>
<sequence length="130" mass="15036">MVHKVDFFQGDACNLKPHFSGYDLILAANLIDRLYSPAQFLKQVHERINPGGLLVIASPYTWLAEHTRREEWIGGFSKDGENYTTLDGLQDILGAHFDRVGAPRELPFVIRETRRKFQHSLSEVSVWRRR</sequence>
<evidence type="ECO:0000313" key="1">
    <source>
        <dbReference type="EMBL" id="EQD65892.1"/>
    </source>
</evidence>
<name>T1B7L6_9ZZZZ</name>
<dbReference type="InterPro" id="IPR027625">
    <property type="entry name" value="OvoA_Cterm"/>
</dbReference>
<comment type="caution">
    <text evidence="1">The sequence shown here is derived from an EMBL/GenBank/DDBJ whole genome shotgun (WGS) entry which is preliminary data.</text>
</comment>
<accession>T1B7L6</accession>
<reference evidence="1" key="2">
    <citation type="journal article" date="2014" name="ISME J.">
        <title>Microbial stratification in low pH oxic and suboxic macroscopic growths along an acid mine drainage.</title>
        <authorList>
            <person name="Mendez-Garcia C."/>
            <person name="Mesa V."/>
            <person name="Sprenger R.R."/>
            <person name="Richter M."/>
            <person name="Diez M.S."/>
            <person name="Solano J."/>
            <person name="Bargiela R."/>
            <person name="Golyshina O.V."/>
            <person name="Manteca A."/>
            <person name="Ramos J.L."/>
            <person name="Gallego J.R."/>
            <person name="Llorente I."/>
            <person name="Martins Dos Santos V.A."/>
            <person name="Jensen O.N."/>
            <person name="Pelaez A.I."/>
            <person name="Sanchez J."/>
            <person name="Ferrer M."/>
        </authorList>
    </citation>
    <scope>NUCLEOTIDE SEQUENCE</scope>
</reference>
<protein>
    <submittedName>
        <fullName evidence="1">Methyltransferase type 12 domain protein</fullName>
        <ecNumber evidence="1">2.1.1.8</ecNumber>
    </submittedName>
</protein>
<dbReference type="Gene3D" id="3.40.50.150">
    <property type="entry name" value="Vaccinia Virus protein VP39"/>
    <property type="match status" value="1"/>
</dbReference>
<dbReference type="NCBIfam" id="TIGR04345">
    <property type="entry name" value="ovoA_Cterm"/>
    <property type="match status" value="1"/>
</dbReference>
<dbReference type="EC" id="2.1.1.8" evidence="1"/>
<dbReference type="CDD" id="cd02440">
    <property type="entry name" value="AdoMet_MTases"/>
    <property type="match status" value="1"/>
</dbReference>
<organism evidence="1">
    <name type="scientific">mine drainage metagenome</name>
    <dbReference type="NCBI Taxonomy" id="410659"/>
    <lineage>
        <taxon>unclassified sequences</taxon>
        <taxon>metagenomes</taxon>
        <taxon>ecological metagenomes</taxon>
    </lineage>
</organism>
<keyword evidence="1" id="KW-0489">Methyltransferase</keyword>
<dbReference type="GO" id="GO:0032259">
    <property type="term" value="P:methylation"/>
    <property type="evidence" value="ECO:0007669"/>
    <property type="project" value="UniProtKB-KW"/>
</dbReference>
<keyword evidence="1" id="KW-0808">Transferase</keyword>
<proteinExistence type="predicted"/>
<dbReference type="SUPFAM" id="SSF53335">
    <property type="entry name" value="S-adenosyl-L-methionine-dependent methyltransferases"/>
    <property type="match status" value="1"/>
</dbReference>
<dbReference type="PANTHER" id="PTHR45445:SF2">
    <property type="entry name" value="METHYLTRANSFERASE TYPE 11 DOMAIN-CONTAINING PROTEIN"/>
    <property type="match status" value="1"/>
</dbReference>
<gene>
    <name evidence="1" type="ORF">B1A_08361</name>
</gene>
<reference evidence="1" key="1">
    <citation type="submission" date="2013-08" db="EMBL/GenBank/DDBJ databases">
        <authorList>
            <person name="Mendez C."/>
            <person name="Richter M."/>
            <person name="Ferrer M."/>
            <person name="Sanchez J."/>
        </authorList>
    </citation>
    <scope>NUCLEOTIDE SEQUENCE</scope>
</reference>